<comment type="caution">
    <text evidence="2">The sequence shown here is derived from an EMBL/GenBank/DDBJ whole genome shotgun (WGS) entry which is preliminary data.</text>
</comment>
<dbReference type="EMBL" id="JAQLOI010000001">
    <property type="protein sequence ID" value="MDB1124026.1"/>
    <property type="molecule type" value="Genomic_DNA"/>
</dbReference>
<proteinExistence type="predicted"/>
<protein>
    <submittedName>
        <fullName evidence="2">GNAT family N-acetyltransferase</fullName>
    </submittedName>
</protein>
<dbReference type="Proteomes" id="UP001210678">
    <property type="component" value="Unassembled WGS sequence"/>
</dbReference>
<dbReference type="CDD" id="cd04301">
    <property type="entry name" value="NAT_SF"/>
    <property type="match status" value="1"/>
</dbReference>
<evidence type="ECO:0000313" key="2">
    <source>
        <dbReference type="EMBL" id="MDB1124026.1"/>
    </source>
</evidence>
<gene>
    <name evidence="2" type="ORF">PGX00_10360</name>
</gene>
<name>A0ABT4YS45_9VIBR</name>
<evidence type="ECO:0000313" key="3">
    <source>
        <dbReference type="Proteomes" id="UP001210678"/>
    </source>
</evidence>
<dbReference type="RefSeq" id="WP_272135912.1">
    <property type="nucleotide sequence ID" value="NZ_JAQLOI010000001.1"/>
</dbReference>
<sequence length="155" mass="18082">MKQSIFKLDISQMSDTDIFGLRMAINNAFSEYEEFIGKPYLRFESHDHFIQNLSDEDNHFLVIKRLDKFIGGVCFRTPSPDSDTLYFGMLWVAPNERSKGLASLLIQIMEKEAKQRNKKGLLIKLFKIPKLIHYYQELGFNFIDGNKAGPMVKYF</sequence>
<dbReference type="InterPro" id="IPR000182">
    <property type="entry name" value="GNAT_dom"/>
</dbReference>
<dbReference type="Pfam" id="PF00583">
    <property type="entry name" value="Acetyltransf_1"/>
    <property type="match status" value="1"/>
</dbReference>
<feature type="domain" description="N-acetyltransferase" evidence="1">
    <location>
        <begin position="8"/>
        <end position="155"/>
    </location>
</feature>
<dbReference type="SUPFAM" id="SSF55729">
    <property type="entry name" value="Acyl-CoA N-acyltransferases (Nat)"/>
    <property type="match status" value="1"/>
</dbReference>
<keyword evidence="3" id="KW-1185">Reference proteome</keyword>
<reference evidence="2 3" key="1">
    <citation type="submission" date="2023-01" db="EMBL/GenBank/DDBJ databases">
        <title>Vibrio sp. KJ40-1 sp.nov, isolated from marine algae.</title>
        <authorList>
            <person name="Butt M."/>
            <person name="Kim J.M.J."/>
            <person name="Jeon C.O.C."/>
        </authorList>
    </citation>
    <scope>NUCLEOTIDE SEQUENCE [LARGE SCALE GENOMIC DNA]</scope>
    <source>
        <strain evidence="2 3">KJ40-1</strain>
    </source>
</reference>
<evidence type="ECO:0000259" key="1">
    <source>
        <dbReference type="PROSITE" id="PS51186"/>
    </source>
</evidence>
<dbReference type="PROSITE" id="PS51186">
    <property type="entry name" value="GNAT"/>
    <property type="match status" value="1"/>
</dbReference>
<accession>A0ABT4YS45</accession>
<dbReference type="InterPro" id="IPR016181">
    <property type="entry name" value="Acyl_CoA_acyltransferase"/>
</dbReference>
<dbReference type="Gene3D" id="3.40.630.30">
    <property type="match status" value="1"/>
</dbReference>
<organism evidence="2 3">
    <name type="scientific">Vibrio algarum</name>
    <dbReference type="NCBI Taxonomy" id="3020714"/>
    <lineage>
        <taxon>Bacteria</taxon>
        <taxon>Pseudomonadati</taxon>
        <taxon>Pseudomonadota</taxon>
        <taxon>Gammaproteobacteria</taxon>
        <taxon>Vibrionales</taxon>
        <taxon>Vibrionaceae</taxon>
        <taxon>Vibrio</taxon>
    </lineage>
</organism>